<protein>
    <submittedName>
        <fullName evidence="1">Uncharacterized protein</fullName>
    </submittedName>
</protein>
<evidence type="ECO:0000313" key="1">
    <source>
        <dbReference type="EMBL" id="CAD2200837.1"/>
    </source>
</evidence>
<reference evidence="1 2" key="1">
    <citation type="submission" date="2020-08" db="EMBL/GenBank/DDBJ databases">
        <authorList>
            <person name="Koutsovoulos G."/>
            <person name="Danchin GJ E."/>
        </authorList>
    </citation>
    <scope>NUCLEOTIDE SEQUENCE [LARGE SCALE GENOMIC DNA]</scope>
</reference>
<dbReference type="EMBL" id="CAJEWN010001909">
    <property type="protein sequence ID" value="CAD2200837.1"/>
    <property type="molecule type" value="Genomic_DNA"/>
</dbReference>
<accession>A0A6V7XPP6</accession>
<gene>
    <name evidence="1" type="ORF">MENT_LOCUS54328</name>
</gene>
<proteinExistence type="predicted"/>
<comment type="caution">
    <text evidence="1">The sequence shown here is derived from an EMBL/GenBank/DDBJ whole genome shotgun (WGS) entry which is preliminary data.</text>
</comment>
<dbReference type="Proteomes" id="UP000580250">
    <property type="component" value="Unassembled WGS sequence"/>
</dbReference>
<dbReference type="AlphaFoldDB" id="A0A6V7XPP6"/>
<evidence type="ECO:0000313" key="2">
    <source>
        <dbReference type="Proteomes" id="UP000580250"/>
    </source>
</evidence>
<name>A0A6V7XPP6_MELEN</name>
<organism evidence="1 2">
    <name type="scientific">Meloidogyne enterolobii</name>
    <name type="common">Root-knot nematode worm</name>
    <name type="synonym">Meloidogyne mayaguensis</name>
    <dbReference type="NCBI Taxonomy" id="390850"/>
    <lineage>
        <taxon>Eukaryota</taxon>
        <taxon>Metazoa</taxon>
        <taxon>Ecdysozoa</taxon>
        <taxon>Nematoda</taxon>
        <taxon>Chromadorea</taxon>
        <taxon>Rhabditida</taxon>
        <taxon>Tylenchina</taxon>
        <taxon>Tylenchomorpha</taxon>
        <taxon>Tylenchoidea</taxon>
        <taxon>Meloidogynidae</taxon>
        <taxon>Meloidogyninae</taxon>
        <taxon>Meloidogyne</taxon>
    </lineage>
</organism>
<sequence>MRIRIVKNFHKIHWNLKLKKKVNHHLKAKGHFLLKGNVLQSLPLLLLLLKMI</sequence>